<dbReference type="GO" id="GO:0016787">
    <property type="term" value="F:hydrolase activity"/>
    <property type="evidence" value="ECO:0007669"/>
    <property type="project" value="UniProtKB-KW"/>
</dbReference>
<reference evidence="1 2" key="1">
    <citation type="submission" date="2020-07" db="EMBL/GenBank/DDBJ databases">
        <authorList>
            <person name="Li M."/>
        </authorList>
    </citation>
    <scope>NUCLEOTIDE SEQUENCE [LARGE SCALE GENOMIC DNA]</scope>
    <source>
        <strain evidence="1 2">DSM 23284</strain>
    </source>
</reference>
<dbReference type="RefSeq" id="WP_181760872.1">
    <property type="nucleotide sequence ID" value="NZ_BMCR01000003.1"/>
</dbReference>
<protein>
    <submittedName>
        <fullName evidence="1">Alpha/beta hydrolase</fullName>
    </submittedName>
</protein>
<organism evidence="1 2">
    <name type="scientific">Stappia taiwanensis</name>
    <dbReference type="NCBI Taxonomy" id="992267"/>
    <lineage>
        <taxon>Bacteria</taxon>
        <taxon>Pseudomonadati</taxon>
        <taxon>Pseudomonadota</taxon>
        <taxon>Alphaproteobacteria</taxon>
        <taxon>Hyphomicrobiales</taxon>
        <taxon>Stappiaceae</taxon>
        <taxon>Stappia</taxon>
    </lineage>
</organism>
<dbReference type="SUPFAM" id="SSF53474">
    <property type="entry name" value="alpha/beta-Hydrolases"/>
    <property type="match status" value="1"/>
</dbReference>
<dbReference type="PANTHER" id="PTHR43433">
    <property type="entry name" value="HYDROLASE, ALPHA/BETA FOLD FAMILY PROTEIN"/>
    <property type="match status" value="1"/>
</dbReference>
<comment type="caution">
    <text evidence="1">The sequence shown here is derived from an EMBL/GenBank/DDBJ whole genome shotgun (WGS) entry which is preliminary data.</text>
</comment>
<keyword evidence="1" id="KW-0378">Hydrolase</keyword>
<dbReference type="InterPro" id="IPR050471">
    <property type="entry name" value="AB_hydrolase"/>
</dbReference>
<reference evidence="1 2" key="2">
    <citation type="submission" date="2020-08" db="EMBL/GenBank/DDBJ databases">
        <title>Stappia taiwanensis sp. nov., isolated from a coastal thermal spring.</title>
        <authorList>
            <person name="Kampfer P."/>
        </authorList>
    </citation>
    <scope>NUCLEOTIDE SEQUENCE [LARGE SCALE GENOMIC DNA]</scope>
    <source>
        <strain evidence="1 2">DSM 23284</strain>
    </source>
</reference>
<accession>A0A838XN38</accession>
<name>A0A838XN38_9HYPH</name>
<dbReference type="PANTHER" id="PTHR43433:SF5">
    <property type="entry name" value="AB HYDROLASE-1 DOMAIN-CONTAINING PROTEIN"/>
    <property type="match status" value="1"/>
</dbReference>
<evidence type="ECO:0000313" key="2">
    <source>
        <dbReference type="Proteomes" id="UP000559404"/>
    </source>
</evidence>
<keyword evidence="2" id="KW-1185">Reference proteome</keyword>
<sequence length="312" mass="33749">MIIDADAAEVLDVLTYLPEEARTWELADAGRVFTHSLCRADDGQPLHVFEAGDRSNPTLLLVNAVGMSVLFLAAIARELSQRYHVVSWETRGLPRASESVADCDLSLERLAKDGADVLWRLGISQPEGILTYCSGINVALCGLVQGLFTTRRLCIVSPSIELPVPREETVYQRTMLPIWRDVAEKGASEAALIQRLLQTSASSAPAGLAEELEAIDRLPFLTPESTHTYARLQAACRDETVFAGLGNVGIPALVLHCCDDTVIHADTATTLADALPACSYSEIRNSGHFGIFTSDTIHGTAVAFFSRGRPEA</sequence>
<proteinExistence type="predicted"/>
<evidence type="ECO:0000313" key="1">
    <source>
        <dbReference type="EMBL" id="MBA4612689.1"/>
    </source>
</evidence>
<gene>
    <name evidence="1" type="ORF">H1W37_13560</name>
</gene>
<dbReference type="Gene3D" id="3.40.50.1820">
    <property type="entry name" value="alpha/beta hydrolase"/>
    <property type="match status" value="1"/>
</dbReference>
<dbReference type="Proteomes" id="UP000559404">
    <property type="component" value="Unassembled WGS sequence"/>
</dbReference>
<dbReference type="EMBL" id="JACEON010000012">
    <property type="protein sequence ID" value="MBA4612689.1"/>
    <property type="molecule type" value="Genomic_DNA"/>
</dbReference>
<dbReference type="AlphaFoldDB" id="A0A838XN38"/>
<dbReference type="InterPro" id="IPR029058">
    <property type="entry name" value="AB_hydrolase_fold"/>
</dbReference>